<sequence>DQVKVRGYRIELGEVETQLTDLEGVESALVMAAEIAGSQQLIGYVKSNIELDEVDVATYISELKTTLASQLPDYMVPNVLMVVEQWPLTNNGKVDKKALPQPDGSLLQGEYVAPETETEQALAEIWSELLEIDVIKLSTTANFFALGGHSLLVIRMFSIIKQKFDVNIDVSRLFDNPSVKGIAEKIDSESLKIKFSNVSDETLEGEVELLI</sequence>
<evidence type="ECO:0000259" key="5">
    <source>
        <dbReference type="PROSITE" id="PS50075"/>
    </source>
</evidence>
<dbReference type="PROSITE" id="PS50075">
    <property type="entry name" value="CARRIER"/>
    <property type="match status" value="1"/>
</dbReference>
<dbReference type="AlphaFoldDB" id="A0A0F6AIE6"/>
<dbReference type="PANTHER" id="PTHR45527">
    <property type="entry name" value="NONRIBOSOMAL PEPTIDE SYNTHETASE"/>
    <property type="match status" value="1"/>
</dbReference>
<dbReference type="GO" id="GO:0009366">
    <property type="term" value="C:enterobactin synthetase complex"/>
    <property type="evidence" value="ECO:0007669"/>
    <property type="project" value="TreeGrafter"/>
</dbReference>
<dbReference type="FunFam" id="3.30.300.30:FF:000010">
    <property type="entry name" value="Enterobactin synthetase component F"/>
    <property type="match status" value="1"/>
</dbReference>
<dbReference type="PANTHER" id="PTHR45527:SF1">
    <property type="entry name" value="FATTY ACID SYNTHASE"/>
    <property type="match status" value="1"/>
</dbReference>
<evidence type="ECO:0000313" key="6">
    <source>
        <dbReference type="EMBL" id="KKE85269.1"/>
    </source>
</evidence>
<keyword evidence="3" id="KW-0596">Phosphopantetheine</keyword>
<dbReference type="InterPro" id="IPR036736">
    <property type="entry name" value="ACP-like_sf"/>
</dbReference>
<dbReference type="InterPro" id="IPR045851">
    <property type="entry name" value="AMP-bd_C_sf"/>
</dbReference>
<name>A0A0F6AIE6_9GAMM</name>
<dbReference type="Gene3D" id="3.30.300.30">
    <property type="match status" value="1"/>
</dbReference>
<dbReference type="InterPro" id="IPR009081">
    <property type="entry name" value="PP-bd_ACP"/>
</dbReference>
<protein>
    <recommendedName>
        <fullName evidence="5">Carrier domain-containing protein</fullName>
    </recommendedName>
</protein>
<dbReference type="SMART" id="SM00823">
    <property type="entry name" value="PKS_PP"/>
    <property type="match status" value="1"/>
</dbReference>
<comment type="similarity">
    <text evidence="2">Belongs to the ATP-dependent AMP-binding enzyme family.</text>
</comment>
<dbReference type="SUPFAM" id="SSF56801">
    <property type="entry name" value="Acetyl-CoA synthetase-like"/>
    <property type="match status" value="1"/>
</dbReference>
<dbReference type="EMBL" id="AUXW01000067">
    <property type="protein sequence ID" value="KKE85269.1"/>
    <property type="molecule type" value="Genomic_DNA"/>
</dbReference>
<evidence type="ECO:0000256" key="1">
    <source>
        <dbReference type="ARBA" id="ARBA00001957"/>
    </source>
</evidence>
<dbReference type="InterPro" id="IPR020806">
    <property type="entry name" value="PKS_PP-bd"/>
</dbReference>
<comment type="cofactor">
    <cofactor evidence="1">
        <name>pantetheine 4'-phosphate</name>
        <dbReference type="ChEBI" id="CHEBI:47942"/>
    </cofactor>
</comment>
<dbReference type="InterPro" id="IPR025110">
    <property type="entry name" value="AMP-bd_C"/>
</dbReference>
<organism evidence="6 7">
    <name type="scientific">Pseudoalteromonas luteoviolacea S4054</name>
    <dbReference type="NCBI Taxonomy" id="1129367"/>
    <lineage>
        <taxon>Bacteria</taxon>
        <taxon>Pseudomonadati</taxon>
        <taxon>Pseudomonadota</taxon>
        <taxon>Gammaproteobacteria</taxon>
        <taxon>Alteromonadales</taxon>
        <taxon>Pseudoalteromonadaceae</taxon>
        <taxon>Pseudoalteromonas</taxon>
    </lineage>
</organism>
<dbReference type="Pfam" id="PF13193">
    <property type="entry name" value="AMP-binding_C"/>
    <property type="match status" value="1"/>
</dbReference>
<dbReference type="Pfam" id="PF00550">
    <property type="entry name" value="PP-binding"/>
    <property type="match status" value="1"/>
</dbReference>
<dbReference type="GO" id="GO:0043041">
    <property type="term" value="P:amino acid activation for nonribosomal peptide biosynthetic process"/>
    <property type="evidence" value="ECO:0007669"/>
    <property type="project" value="TreeGrafter"/>
</dbReference>
<gene>
    <name evidence="6" type="ORF">N479_26175</name>
</gene>
<proteinExistence type="inferred from homology"/>
<evidence type="ECO:0000313" key="7">
    <source>
        <dbReference type="Proteomes" id="UP000033434"/>
    </source>
</evidence>
<dbReference type="GO" id="GO:0031177">
    <property type="term" value="F:phosphopantetheine binding"/>
    <property type="evidence" value="ECO:0007669"/>
    <property type="project" value="InterPro"/>
</dbReference>
<dbReference type="GO" id="GO:0009239">
    <property type="term" value="P:enterobactin biosynthetic process"/>
    <property type="evidence" value="ECO:0007669"/>
    <property type="project" value="TreeGrafter"/>
</dbReference>
<feature type="non-terminal residue" evidence="6">
    <location>
        <position position="1"/>
    </location>
</feature>
<dbReference type="GO" id="GO:0005829">
    <property type="term" value="C:cytosol"/>
    <property type="evidence" value="ECO:0007669"/>
    <property type="project" value="TreeGrafter"/>
</dbReference>
<evidence type="ECO:0000256" key="4">
    <source>
        <dbReference type="ARBA" id="ARBA00022553"/>
    </source>
</evidence>
<keyword evidence="4" id="KW-0597">Phosphoprotein</keyword>
<dbReference type="Gene3D" id="1.10.1200.10">
    <property type="entry name" value="ACP-like"/>
    <property type="match status" value="1"/>
</dbReference>
<comment type="caution">
    <text evidence="6">The sequence shown here is derived from an EMBL/GenBank/DDBJ whole genome shotgun (WGS) entry which is preliminary data.</text>
</comment>
<evidence type="ECO:0000256" key="2">
    <source>
        <dbReference type="ARBA" id="ARBA00006432"/>
    </source>
</evidence>
<reference evidence="6 7" key="1">
    <citation type="journal article" date="2015" name="BMC Genomics">
        <title>Genome mining reveals unlocked bioactive potential of marine Gram-negative bacteria.</title>
        <authorList>
            <person name="Machado H."/>
            <person name="Sonnenschein E.C."/>
            <person name="Melchiorsen J."/>
            <person name="Gram L."/>
        </authorList>
    </citation>
    <scope>NUCLEOTIDE SEQUENCE [LARGE SCALE GENOMIC DNA]</scope>
    <source>
        <strain evidence="6 7">S4054</strain>
    </source>
</reference>
<feature type="domain" description="Carrier" evidence="5">
    <location>
        <begin position="113"/>
        <end position="190"/>
    </location>
</feature>
<dbReference type="GO" id="GO:0047527">
    <property type="term" value="F:2,3-dihydroxybenzoate-serine ligase activity"/>
    <property type="evidence" value="ECO:0007669"/>
    <property type="project" value="TreeGrafter"/>
</dbReference>
<dbReference type="RefSeq" id="WP_046354556.1">
    <property type="nucleotide sequence ID" value="NZ_AUXW01000067.1"/>
</dbReference>
<dbReference type="FunFam" id="1.10.1200.10:FF:000005">
    <property type="entry name" value="Nonribosomal peptide synthetase 1"/>
    <property type="match status" value="1"/>
</dbReference>
<evidence type="ECO:0000256" key="3">
    <source>
        <dbReference type="ARBA" id="ARBA00022450"/>
    </source>
</evidence>
<accession>A0A0F6AIE6</accession>
<dbReference type="Proteomes" id="UP000033434">
    <property type="component" value="Unassembled WGS sequence"/>
</dbReference>
<dbReference type="SUPFAM" id="SSF47336">
    <property type="entry name" value="ACP-like"/>
    <property type="match status" value="1"/>
</dbReference>
<dbReference type="PATRIC" id="fig|1129367.4.peg.709"/>